<dbReference type="Pfam" id="PF02643">
    <property type="entry name" value="DUF192"/>
    <property type="match status" value="1"/>
</dbReference>
<proteinExistence type="predicted"/>
<comment type="caution">
    <text evidence="1">The sequence shown here is derived from an EMBL/GenBank/DDBJ whole genome shotgun (WGS) entry which is preliminary data.</text>
</comment>
<gene>
    <name evidence="1" type="ORF">A2430_01060</name>
</gene>
<protein>
    <recommendedName>
        <fullName evidence="3">DUF192 domain-containing protein</fullName>
    </recommendedName>
</protein>
<dbReference type="PANTHER" id="PTHR37953">
    <property type="entry name" value="UPF0127 PROTEIN MJ1496"/>
    <property type="match status" value="1"/>
</dbReference>
<dbReference type="EMBL" id="MHLF01000031">
    <property type="protein sequence ID" value="OGZ02982.1"/>
    <property type="molecule type" value="Genomic_DNA"/>
</dbReference>
<dbReference type="InterPro" id="IPR003795">
    <property type="entry name" value="DUF192"/>
</dbReference>
<dbReference type="PANTHER" id="PTHR37953:SF1">
    <property type="entry name" value="UPF0127 PROTEIN MJ1496"/>
    <property type="match status" value="1"/>
</dbReference>
<evidence type="ECO:0000313" key="2">
    <source>
        <dbReference type="Proteomes" id="UP000177246"/>
    </source>
</evidence>
<name>A0A1G2CP41_9BACT</name>
<dbReference type="InterPro" id="IPR038695">
    <property type="entry name" value="Saro_0823-like_sf"/>
</dbReference>
<dbReference type="Proteomes" id="UP000177246">
    <property type="component" value="Unassembled WGS sequence"/>
</dbReference>
<reference evidence="1 2" key="1">
    <citation type="journal article" date="2016" name="Nat. Commun.">
        <title>Thousands of microbial genomes shed light on interconnected biogeochemical processes in an aquifer system.</title>
        <authorList>
            <person name="Anantharaman K."/>
            <person name="Brown C.T."/>
            <person name="Hug L.A."/>
            <person name="Sharon I."/>
            <person name="Castelle C.J."/>
            <person name="Probst A.J."/>
            <person name="Thomas B.C."/>
            <person name="Singh A."/>
            <person name="Wilkins M.J."/>
            <person name="Karaoz U."/>
            <person name="Brodie E.L."/>
            <person name="Williams K.H."/>
            <person name="Hubbard S.S."/>
            <person name="Banfield J.F."/>
        </authorList>
    </citation>
    <scope>NUCLEOTIDE SEQUENCE [LARGE SCALE GENOMIC DNA]</scope>
</reference>
<dbReference type="Gene3D" id="2.60.120.1140">
    <property type="entry name" value="Protein of unknown function DUF192"/>
    <property type="match status" value="1"/>
</dbReference>
<evidence type="ECO:0008006" key="3">
    <source>
        <dbReference type="Google" id="ProtNLM"/>
    </source>
</evidence>
<sequence length="153" mass="17309">MRKMIFIVLAVLILILGAAAGFYFREESYEKAEIVFKTEDGEVKFLAEAADTAGKRMKGLSGRESLGEREGMIFIYSKPGRPGFWMKGMEFPIDIVWIKEEKVVGITENMMPESFWKGKIFYPPETADMVLEIKAGEVGKNNIKMGDKVKIVK</sequence>
<accession>A0A1G2CP41</accession>
<dbReference type="AlphaFoldDB" id="A0A1G2CP41"/>
<evidence type="ECO:0000313" key="1">
    <source>
        <dbReference type="EMBL" id="OGZ02982.1"/>
    </source>
</evidence>
<organism evidence="1 2">
    <name type="scientific">Candidatus Liptonbacteria bacterium RIFOXYC1_FULL_36_8</name>
    <dbReference type="NCBI Taxonomy" id="1798655"/>
    <lineage>
        <taxon>Bacteria</taxon>
        <taxon>Candidatus Liptoniibacteriota</taxon>
    </lineage>
</organism>